<evidence type="ECO:0000256" key="1">
    <source>
        <dbReference type="SAM" id="MobiDB-lite"/>
    </source>
</evidence>
<dbReference type="EMBL" id="SRLO01001638">
    <property type="protein sequence ID" value="TNN36276.1"/>
    <property type="molecule type" value="Genomic_DNA"/>
</dbReference>
<gene>
    <name evidence="2" type="ORF">EYF80_053565</name>
</gene>
<proteinExistence type="predicted"/>
<sequence>MRQETGNFNRSGHLDVRRGTASSSQRRRGAAVGFQELQDIRWISRKNPHQQNPQQQFSRGLGSPHHHPVQENLVVLNLVVLLDRMMVRSSRTSRFPQSLTGSVDRCRSPVTYLLTQRRRVG</sequence>
<evidence type="ECO:0000313" key="2">
    <source>
        <dbReference type="EMBL" id="TNN36276.1"/>
    </source>
</evidence>
<organism evidence="2 3">
    <name type="scientific">Liparis tanakae</name>
    <name type="common">Tanaka's snailfish</name>
    <dbReference type="NCBI Taxonomy" id="230148"/>
    <lineage>
        <taxon>Eukaryota</taxon>
        <taxon>Metazoa</taxon>
        <taxon>Chordata</taxon>
        <taxon>Craniata</taxon>
        <taxon>Vertebrata</taxon>
        <taxon>Euteleostomi</taxon>
        <taxon>Actinopterygii</taxon>
        <taxon>Neopterygii</taxon>
        <taxon>Teleostei</taxon>
        <taxon>Neoteleostei</taxon>
        <taxon>Acanthomorphata</taxon>
        <taxon>Eupercaria</taxon>
        <taxon>Perciformes</taxon>
        <taxon>Cottioidei</taxon>
        <taxon>Cottales</taxon>
        <taxon>Liparidae</taxon>
        <taxon>Liparis</taxon>
    </lineage>
</organism>
<comment type="caution">
    <text evidence="2">The sequence shown here is derived from an EMBL/GenBank/DDBJ whole genome shotgun (WGS) entry which is preliminary data.</text>
</comment>
<feature type="compositionally biased region" description="Polar residues" evidence="1">
    <location>
        <begin position="49"/>
        <end position="58"/>
    </location>
</feature>
<name>A0A4Z2F4X7_9TELE</name>
<evidence type="ECO:0000313" key="3">
    <source>
        <dbReference type="Proteomes" id="UP000314294"/>
    </source>
</evidence>
<keyword evidence="3" id="KW-1185">Reference proteome</keyword>
<reference evidence="2 3" key="1">
    <citation type="submission" date="2019-03" db="EMBL/GenBank/DDBJ databases">
        <title>First draft genome of Liparis tanakae, snailfish: a comprehensive survey of snailfish specific genes.</title>
        <authorList>
            <person name="Kim W."/>
            <person name="Song I."/>
            <person name="Jeong J.-H."/>
            <person name="Kim D."/>
            <person name="Kim S."/>
            <person name="Ryu S."/>
            <person name="Song J.Y."/>
            <person name="Lee S.K."/>
        </authorList>
    </citation>
    <scope>NUCLEOTIDE SEQUENCE [LARGE SCALE GENOMIC DNA]</scope>
    <source>
        <tissue evidence="2">Muscle</tissue>
    </source>
</reference>
<feature type="region of interest" description="Disordered" evidence="1">
    <location>
        <begin position="1"/>
        <end position="66"/>
    </location>
</feature>
<protein>
    <submittedName>
        <fullName evidence="2">Uncharacterized protein</fullName>
    </submittedName>
</protein>
<accession>A0A4Z2F4X7</accession>
<feature type="compositionally biased region" description="Polar residues" evidence="1">
    <location>
        <begin position="1"/>
        <end position="10"/>
    </location>
</feature>
<dbReference type="AlphaFoldDB" id="A0A4Z2F4X7"/>
<dbReference type="Proteomes" id="UP000314294">
    <property type="component" value="Unassembled WGS sequence"/>
</dbReference>